<accession>A0A7I7L1D6</accession>
<dbReference type="InterPro" id="IPR036388">
    <property type="entry name" value="WH-like_DNA-bd_sf"/>
</dbReference>
<dbReference type="GO" id="GO:0032791">
    <property type="term" value="F:lead ion binding"/>
    <property type="evidence" value="ECO:0007669"/>
    <property type="project" value="TreeGrafter"/>
</dbReference>
<dbReference type="KEGG" id="mcoo:MCOO_38990"/>
<dbReference type="GO" id="GO:0046686">
    <property type="term" value="P:response to cadmium ion"/>
    <property type="evidence" value="ECO:0007669"/>
    <property type="project" value="TreeGrafter"/>
</dbReference>
<keyword evidence="3" id="KW-1185">Reference proteome</keyword>
<dbReference type="PANTHER" id="PTHR39168">
    <property type="entry name" value="TRANSCRIPTIONAL REGULATOR-RELATED"/>
    <property type="match status" value="1"/>
</dbReference>
<dbReference type="AlphaFoldDB" id="A0A7I7L1D6"/>
<dbReference type="GO" id="GO:0097063">
    <property type="term" value="F:cadmium ion sensor activity"/>
    <property type="evidence" value="ECO:0007669"/>
    <property type="project" value="TreeGrafter"/>
</dbReference>
<dbReference type="GO" id="GO:0003677">
    <property type="term" value="F:DNA binding"/>
    <property type="evidence" value="ECO:0007669"/>
    <property type="project" value="TreeGrafter"/>
</dbReference>
<feature type="domain" description="HTH arsR-type" evidence="1">
    <location>
        <begin position="1"/>
        <end position="90"/>
    </location>
</feature>
<dbReference type="SMART" id="SM00418">
    <property type="entry name" value="HTH_ARSR"/>
    <property type="match status" value="1"/>
</dbReference>
<reference evidence="2 3" key="1">
    <citation type="journal article" date="2019" name="Emerg. Microbes Infect.">
        <title>Comprehensive subspecies identification of 175 nontuberculous mycobacteria species based on 7547 genomic profiles.</title>
        <authorList>
            <person name="Matsumoto Y."/>
            <person name="Kinjo T."/>
            <person name="Motooka D."/>
            <person name="Nabeya D."/>
            <person name="Jung N."/>
            <person name="Uechi K."/>
            <person name="Horii T."/>
            <person name="Iida T."/>
            <person name="Fujita J."/>
            <person name="Nakamura S."/>
        </authorList>
    </citation>
    <scope>NUCLEOTIDE SEQUENCE [LARGE SCALE GENOMIC DNA]</scope>
    <source>
        <strain evidence="2 3">JCM 12404</strain>
    </source>
</reference>
<dbReference type="InterPro" id="IPR036390">
    <property type="entry name" value="WH_DNA-bd_sf"/>
</dbReference>
<dbReference type="CDD" id="cd00090">
    <property type="entry name" value="HTH_ARSR"/>
    <property type="match status" value="1"/>
</dbReference>
<dbReference type="InterPro" id="IPR001845">
    <property type="entry name" value="HTH_ArsR_DNA-bd_dom"/>
</dbReference>
<dbReference type="PROSITE" id="PS50987">
    <property type="entry name" value="HTH_ARSR_2"/>
    <property type="match status" value="1"/>
</dbReference>
<dbReference type="PANTHER" id="PTHR39168:SF1">
    <property type="entry name" value="TRANSCRIPTIONAL REGULATORY PROTEIN"/>
    <property type="match status" value="1"/>
</dbReference>
<sequence>MRAASIADVIEDPALSAMLAALAGGRALPAGELARLAGVQPEAAPMYLRRLTDAGLIKVRVRGRHRYHEIVSPEVAIVLEAIAEIAPPAPVPSLSEARTCYDHLAGRLGVELRDRLLGVGAIRGLDDRDHELTDRGQDLLGRLGIELAVLRASRRVFARSCVDWTDRRVHLAGALPAAITSVFLDRGWLARGPGRALRVDDAFDDNIEKWLVP</sequence>
<proteinExistence type="predicted"/>
<dbReference type="SUPFAM" id="SSF46785">
    <property type="entry name" value="Winged helix' DNA-binding domain"/>
    <property type="match status" value="1"/>
</dbReference>
<dbReference type="GO" id="GO:0003700">
    <property type="term" value="F:DNA-binding transcription factor activity"/>
    <property type="evidence" value="ECO:0007669"/>
    <property type="project" value="InterPro"/>
</dbReference>
<protein>
    <submittedName>
        <fullName evidence="2">Putative HTH-type transcriptional regulator YdfF</fullName>
    </submittedName>
</protein>
<dbReference type="RefSeq" id="WP_163779282.1">
    <property type="nucleotide sequence ID" value="NZ_AP022569.1"/>
</dbReference>
<evidence type="ECO:0000313" key="3">
    <source>
        <dbReference type="Proteomes" id="UP000465866"/>
    </source>
</evidence>
<organism evidence="2 3">
    <name type="scientific">Mycobacterium cookii</name>
    <dbReference type="NCBI Taxonomy" id="1775"/>
    <lineage>
        <taxon>Bacteria</taxon>
        <taxon>Bacillati</taxon>
        <taxon>Actinomycetota</taxon>
        <taxon>Actinomycetes</taxon>
        <taxon>Mycobacteriales</taxon>
        <taxon>Mycobacteriaceae</taxon>
        <taxon>Mycobacterium</taxon>
    </lineage>
</organism>
<evidence type="ECO:0000313" key="2">
    <source>
        <dbReference type="EMBL" id="BBX47884.1"/>
    </source>
</evidence>
<name>A0A7I7L1D6_9MYCO</name>
<dbReference type="GO" id="GO:0010288">
    <property type="term" value="P:response to lead ion"/>
    <property type="evidence" value="ECO:0007669"/>
    <property type="project" value="TreeGrafter"/>
</dbReference>
<gene>
    <name evidence="2" type="primary">ydfF</name>
    <name evidence="2" type="ORF">MCOO_38990</name>
</gene>
<evidence type="ECO:0000259" key="1">
    <source>
        <dbReference type="PROSITE" id="PS50987"/>
    </source>
</evidence>
<dbReference type="InterPro" id="IPR052543">
    <property type="entry name" value="HTH_Metal-responsive_Reg"/>
</dbReference>
<dbReference type="InterPro" id="IPR011991">
    <property type="entry name" value="ArsR-like_HTH"/>
</dbReference>
<dbReference type="EMBL" id="AP022569">
    <property type="protein sequence ID" value="BBX47884.1"/>
    <property type="molecule type" value="Genomic_DNA"/>
</dbReference>
<dbReference type="Proteomes" id="UP000465866">
    <property type="component" value="Chromosome"/>
</dbReference>
<dbReference type="Gene3D" id="1.10.10.10">
    <property type="entry name" value="Winged helix-like DNA-binding domain superfamily/Winged helix DNA-binding domain"/>
    <property type="match status" value="1"/>
</dbReference>